<dbReference type="SUPFAM" id="SSF53756">
    <property type="entry name" value="UDP-Glycosyltransferase/glycogen phosphorylase"/>
    <property type="match status" value="1"/>
</dbReference>
<dbReference type="InterPro" id="IPR001296">
    <property type="entry name" value="Glyco_trans_1"/>
</dbReference>
<evidence type="ECO:0000313" key="4">
    <source>
        <dbReference type="Proteomes" id="UP000029641"/>
    </source>
</evidence>
<evidence type="ECO:0000313" key="3">
    <source>
        <dbReference type="EMBL" id="GAL65296.1"/>
    </source>
</evidence>
<gene>
    <name evidence="3" type="ORF">JCM19301_3756</name>
</gene>
<sequence>MKKPNKILIVDFNGTSPTYTHYFSLALEDKGYELNILGHKNTMDLEVHNKTLNYVGFKLRNKLVNYLCNWVFLIVNAKSYNVIHIQWLPFLKHSVLDLWGIYVLKNRNRNIFYTVHNLYPHDETKEKTKRRFNKLYDMLENIVVHTNTTTENLRKLGYNRNIIEIKHGLFYKGLNKKNGSISNKMVMLGRICEYKGYEEALRALKVLIDEGANFSLHIEGAGSFNYVLKLESLIKELNIEDRVILKYGYIDTSRLIELYCDAFVALMPYKEIDQSGVVFTAFGLNIPVVANNVGGLKDIVQDKVNGRLVEQGNLREFVESIKWVYNNQTDLKNELLKNEYSHLWQQSADILSKYYNKI</sequence>
<dbReference type="STRING" id="504487.JCM19538_2109"/>
<organism evidence="3 4">
    <name type="scientific">Jejuia pallidilutea</name>
    <dbReference type="NCBI Taxonomy" id="504487"/>
    <lineage>
        <taxon>Bacteria</taxon>
        <taxon>Pseudomonadati</taxon>
        <taxon>Bacteroidota</taxon>
        <taxon>Flavobacteriia</taxon>
        <taxon>Flavobacteriales</taxon>
        <taxon>Flavobacteriaceae</taxon>
        <taxon>Jejuia</taxon>
    </lineage>
</organism>
<dbReference type="OrthoDB" id="9790710at2"/>
<dbReference type="RefSeq" id="WP_042240119.1">
    <property type="nucleotide sequence ID" value="NZ_BBNR01000001.1"/>
</dbReference>
<dbReference type="AlphaFoldDB" id="A0A090VKM3"/>
<dbReference type="Proteomes" id="UP000029641">
    <property type="component" value="Unassembled WGS sequence"/>
</dbReference>
<dbReference type="CDD" id="cd03801">
    <property type="entry name" value="GT4_PimA-like"/>
    <property type="match status" value="1"/>
</dbReference>
<dbReference type="GO" id="GO:0009103">
    <property type="term" value="P:lipopolysaccharide biosynthetic process"/>
    <property type="evidence" value="ECO:0007669"/>
    <property type="project" value="TreeGrafter"/>
</dbReference>
<dbReference type="eggNOG" id="COG0438">
    <property type="taxonomic scope" value="Bacteria"/>
</dbReference>
<protein>
    <submittedName>
        <fullName evidence="3">Glycosyltransferase</fullName>
    </submittedName>
</protein>
<name>A0A090VKM3_9FLAO</name>
<dbReference type="PANTHER" id="PTHR46401">
    <property type="entry name" value="GLYCOSYLTRANSFERASE WBBK-RELATED"/>
    <property type="match status" value="1"/>
</dbReference>
<evidence type="ECO:0000256" key="1">
    <source>
        <dbReference type="ARBA" id="ARBA00022679"/>
    </source>
</evidence>
<keyword evidence="1 3" id="KW-0808">Transferase</keyword>
<evidence type="ECO:0000259" key="2">
    <source>
        <dbReference type="Pfam" id="PF00534"/>
    </source>
</evidence>
<proteinExistence type="predicted"/>
<reference evidence="3 4" key="1">
    <citation type="journal article" date="2014" name="Genome Announc.">
        <title>Draft Genome Sequence of Marine Flavobacterium Jejuia pallidilutea Strain 11shimoA1 and Pigmentation Mutants.</title>
        <authorList>
            <person name="Takatani N."/>
            <person name="Nakanishi M."/>
            <person name="Meirelles P."/>
            <person name="Mino S."/>
            <person name="Suda W."/>
            <person name="Oshima K."/>
            <person name="Hattori M."/>
            <person name="Ohkuma M."/>
            <person name="Hosokawa M."/>
            <person name="Miyashita K."/>
            <person name="Thompson F.L."/>
            <person name="Niwa A."/>
            <person name="Sawabe T."/>
            <person name="Sawabe T."/>
        </authorList>
    </citation>
    <scope>NUCLEOTIDE SEQUENCE [LARGE SCALE GENOMIC DNA]</scope>
    <source>
        <strain evidence="3 4">JCM 19301</strain>
    </source>
</reference>
<dbReference type="PANTHER" id="PTHR46401:SF2">
    <property type="entry name" value="GLYCOSYLTRANSFERASE WBBK-RELATED"/>
    <property type="match status" value="1"/>
</dbReference>
<comment type="caution">
    <text evidence="3">The sequence shown here is derived from an EMBL/GenBank/DDBJ whole genome shotgun (WGS) entry which is preliminary data.</text>
</comment>
<feature type="domain" description="Glycosyl transferase family 1" evidence="2">
    <location>
        <begin position="182"/>
        <end position="338"/>
    </location>
</feature>
<dbReference type="EMBL" id="BBNR01000001">
    <property type="protein sequence ID" value="GAL65296.1"/>
    <property type="molecule type" value="Genomic_DNA"/>
</dbReference>
<dbReference type="Gene3D" id="3.40.50.2000">
    <property type="entry name" value="Glycogen Phosphorylase B"/>
    <property type="match status" value="2"/>
</dbReference>
<dbReference type="GO" id="GO:0016757">
    <property type="term" value="F:glycosyltransferase activity"/>
    <property type="evidence" value="ECO:0007669"/>
    <property type="project" value="InterPro"/>
</dbReference>
<accession>A0A090VKM3</accession>
<dbReference type="Pfam" id="PF00534">
    <property type="entry name" value="Glycos_transf_1"/>
    <property type="match status" value="1"/>
</dbReference>